<proteinExistence type="predicted"/>
<accession>A2EF20</accession>
<dbReference type="KEGG" id="tva:4766643"/>
<dbReference type="RefSeq" id="XP_001320959.1">
    <property type="nucleotide sequence ID" value="XM_001320924.1"/>
</dbReference>
<name>A2EF20_TRIV3</name>
<feature type="chain" id="PRO_5002643145" description="Secreted protein" evidence="1">
    <location>
        <begin position="23"/>
        <end position="73"/>
    </location>
</feature>
<dbReference type="Proteomes" id="UP000001542">
    <property type="component" value="Unassembled WGS sequence"/>
</dbReference>
<evidence type="ECO:0000256" key="1">
    <source>
        <dbReference type="SAM" id="SignalP"/>
    </source>
</evidence>
<reference evidence="2" key="2">
    <citation type="journal article" date="2007" name="Science">
        <title>Draft genome sequence of the sexually transmitted pathogen Trichomonas vaginalis.</title>
        <authorList>
            <person name="Carlton J.M."/>
            <person name="Hirt R.P."/>
            <person name="Silva J.C."/>
            <person name="Delcher A.L."/>
            <person name="Schatz M."/>
            <person name="Zhao Q."/>
            <person name="Wortman J.R."/>
            <person name="Bidwell S.L."/>
            <person name="Alsmark U.C.M."/>
            <person name="Besteiro S."/>
            <person name="Sicheritz-Ponten T."/>
            <person name="Noel C.J."/>
            <person name="Dacks J.B."/>
            <person name="Foster P.G."/>
            <person name="Simillion C."/>
            <person name="Van de Peer Y."/>
            <person name="Miranda-Saavedra D."/>
            <person name="Barton G.J."/>
            <person name="Westrop G.D."/>
            <person name="Mueller S."/>
            <person name="Dessi D."/>
            <person name="Fiori P.L."/>
            <person name="Ren Q."/>
            <person name="Paulsen I."/>
            <person name="Zhang H."/>
            <person name="Bastida-Corcuera F.D."/>
            <person name="Simoes-Barbosa A."/>
            <person name="Brown M.T."/>
            <person name="Hayes R.D."/>
            <person name="Mukherjee M."/>
            <person name="Okumura C.Y."/>
            <person name="Schneider R."/>
            <person name="Smith A.J."/>
            <person name="Vanacova S."/>
            <person name="Villalvazo M."/>
            <person name="Haas B.J."/>
            <person name="Pertea M."/>
            <person name="Feldblyum T.V."/>
            <person name="Utterback T.R."/>
            <person name="Shu C.L."/>
            <person name="Osoegawa K."/>
            <person name="de Jong P.J."/>
            <person name="Hrdy I."/>
            <person name="Horvathova L."/>
            <person name="Zubacova Z."/>
            <person name="Dolezal P."/>
            <person name="Malik S.B."/>
            <person name="Logsdon J.M. Jr."/>
            <person name="Henze K."/>
            <person name="Gupta A."/>
            <person name="Wang C.C."/>
            <person name="Dunne R.L."/>
            <person name="Upcroft J.A."/>
            <person name="Upcroft P."/>
            <person name="White O."/>
            <person name="Salzberg S.L."/>
            <person name="Tang P."/>
            <person name="Chiu C.-H."/>
            <person name="Lee Y.-S."/>
            <person name="Embley T.M."/>
            <person name="Coombs G.H."/>
            <person name="Mottram J.C."/>
            <person name="Tachezy J."/>
            <person name="Fraser-Liggett C.M."/>
            <person name="Johnson P.J."/>
        </authorList>
    </citation>
    <scope>NUCLEOTIDE SEQUENCE [LARGE SCALE GENOMIC DNA]</scope>
    <source>
        <strain evidence="2">G3</strain>
    </source>
</reference>
<dbReference type="VEuPathDB" id="TrichDB:TVAG_251620"/>
<sequence length="73" mass="8518">MLTIPSMVMVLFRLICQLLVVGFVTQASKKAGLDEIIPTVYSITAKAIYNANFMYQWINFWSYSMYNMCIYEE</sequence>
<protein>
    <recommendedName>
        <fullName evidence="4">Secreted protein</fullName>
    </recommendedName>
</protein>
<reference evidence="2" key="1">
    <citation type="submission" date="2006-10" db="EMBL/GenBank/DDBJ databases">
        <authorList>
            <person name="Amadeo P."/>
            <person name="Zhao Q."/>
            <person name="Wortman J."/>
            <person name="Fraser-Liggett C."/>
            <person name="Carlton J."/>
        </authorList>
    </citation>
    <scope>NUCLEOTIDE SEQUENCE</scope>
    <source>
        <strain evidence="2">G3</strain>
    </source>
</reference>
<dbReference type="VEuPathDB" id="TrichDB:TVAGG3_0670310"/>
<gene>
    <name evidence="2" type="ORF">TVAG_251620</name>
</gene>
<evidence type="ECO:0008006" key="4">
    <source>
        <dbReference type="Google" id="ProtNLM"/>
    </source>
</evidence>
<keyword evidence="1" id="KW-0732">Signal</keyword>
<evidence type="ECO:0000313" key="2">
    <source>
        <dbReference type="EMBL" id="EAY08736.1"/>
    </source>
</evidence>
<dbReference type="InParanoid" id="A2EF20"/>
<evidence type="ECO:0000313" key="3">
    <source>
        <dbReference type="Proteomes" id="UP000001542"/>
    </source>
</evidence>
<feature type="signal peptide" evidence="1">
    <location>
        <begin position="1"/>
        <end position="22"/>
    </location>
</feature>
<dbReference type="EMBL" id="DS113372">
    <property type="protein sequence ID" value="EAY08736.1"/>
    <property type="molecule type" value="Genomic_DNA"/>
</dbReference>
<keyword evidence="3" id="KW-1185">Reference proteome</keyword>
<organism evidence="2 3">
    <name type="scientific">Trichomonas vaginalis (strain ATCC PRA-98 / G3)</name>
    <dbReference type="NCBI Taxonomy" id="412133"/>
    <lineage>
        <taxon>Eukaryota</taxon>
        <taxon>Metamonada</taxon>
        <taxon>Parabasalia</taxon>
        <taxon>Trichomonadida</taxon>
        <taxon>Trichomonadidae</taxon>
        <taxon>Trichomonas</taxon>
    </lineage>
</organism>
<dbReference type="AlphaFoldDB" id="A2EF20"/>